<dbReference type="PIRSF" id="PIRSF000707">
    <property type="entry name" value="Hygromycin-B_kinase"/>
    <property type="match status" value="1"/>
</dbReference>
<dbReference type="EMBL" id="LN890655">
    <property type="protein sequence ID" value="CUS02622.2"/>
    <property type="molecule type" value="Genomic_DNA"/>
</dbReference>
<protein>
    <recommendedName>
        <fullName evidence="1">Aminoglycoside phosphotransferase domain-containing protein</fullName>
    </recommendedName>
</protein>
<proteinExistence type="predicted"/>
<dbReference type="Pfam" id="PF01636">
    <property type="entry name" value="APH"/>
    <property type="match status" value="1"/>
</dbReference>
<evidence type="ECO:0000313" key="2">
    <source>
        <dbReference type="EMBL" id="CUS02622.2"/>
    </source>
</evidence>
<dbReference type="InterPro" id="IPR011009">
    <property type="entry name" value="Kinase-like_dom_sf"/>
</dbReference>
<name>A0A160SZV2_9CHLR</name>
<dbReference type="Proteomes" id="UP000215027">
    <property type="component" value="Chromosome I"/>
</dbReference>
<reference evidence="2" key="1">
    <citation type="submission" date="2016-01" db="EMBL/GenBank/DDBJ databases">
        <authorList>
            <person name="Mcilroy J.S."/>
            <person name="Karst M S."/>
            <person name="Albertsen M."/>
        </authorList>
    </citation>
    <scope>NUCLEOTIDE SEQUENCE</scope>
    <source>
        <strain evidence="2">Cfx-K</strain>
    </source>
</reference>
<dbReference type="Gene3D" id="3.90.1200.10">
    <property type="match status" value="1"/>
</dbReference>
<dbReference type="InterPro" id="IPR051678">
    <property type="entry name" value="AGP_Transferase"/>
</dbReference>
<dbReference type="OrthoDB" id="2801014at2"/>
<keyword evidence="3" id="KW-1185">Reference proteome</keyword>
<dbReference type="InterPro" id="IPR002575">
    <property type="entry name" value="Aminoglycoside_PTrfase"/>
</dbReference>
<feature type="domain" description="Aminoglycoside phosphotransferase" evidence="1">
    <location>
        <begin position="61"/>
        <end position="275"/>
    </location>
</feature>
<dbReference type="SUPFAM" id="SSF56112">
    <property type="entry name" value="Protein kinase-like (PK-like)"/>
    <property type="match status" value="1"/>
</dbReference>
<dbReference type="KEGG" id="pbf:CFX0092_A0744"/>
<dbReference type="RefSeq" id="WP_095042214.1">
    <property type="nucleotide sequence ID" value="NZ_LN890655.1"/>
</dbReference>
<organism evidence="2 3">
    <name type="scientific">Candidatus Promineifilum breve</name>
    <dbReference type="NCBI Taxonomy" id="1806508"/>
    <lineage>
        <taxon>Bacteria</taxon>
        <taxon>Bacillati</taxon>
        <taxon>Chloroflexota</taxon>
        <taxon>Ardenticatenia</taxon>
        <taxon>Candidatus Promineifilales</taxon>
        <taxon>Candidatus Promineifilaceae</taxon>
        <taxon>Candidatus Promineifilum</taxon>
    </lineage>
</organism>
<dbReference type="InterPro" id="IPR016259">
    <property type="entry name" value="Hygromycin-B_Kinase"/>
</dbReference>
<dbReference type="PANTHER" id="PTHR21310:SF15">
    <property type="entry name" value="AMINOGLYCOSIDE PHOSPHOTRANSFERASE DOMAIN-CONTAINING PROTEIN"/>
    <property type="match status" value="1"/>
</dbReference>
<gene>
    <name evidence="2" type="ORF">CFX0092_A0744</name>
</gene>
<dbReference type="PANTHER" id="PTHR21310">
    <property type="entry name" value="AMINOGLYCOSIDE PHOSPHOTRANSFERASE-RELATED-RELATED"/>
    <property type="match status" value="1"/>
</dbReference>
<dbReference type="AlphaFoldDB" id="A0A160SZV2"/>
<accession>A0A160SZV2</accession>
<evidence type="ECO:0000313" key="3">
    <source>
        <dbReference type="Proteomes" id="UP000215027"/>
    </source>
</evidence>
<sequence>MTSYLLPAVANWDEWRPIFTDTRVWRPVIARLWAAEPGLRARTSIAMPGHVAAGYPGTCAVFVIDERAVIKFFPPMVSGDDAREAAVYRLLDGRVPGASLLAEGVLYDRIDWPYLVVSFVPGAAWREVGATIAPARQAAILAELGRVVRLTHETPLNADTWPMPSAWSDYVSHSLSDAIGRLRDETVFSTSVINEIEALLSATDWFANQPRLLHADLTADHLLVAERDGRWSMTGLIDWADALVGDPYYEWVALWFDLCRRDARLFGAFWRGYDPAGASPPLSLSRLLAFTCLHRFGTGIMTAALPEATRREITGVAGLIAALFPDLPAIEAG</sequence>
<evidence type="ECO:0000259" key="1">
    <source>
        <dbReference type="Pfam" id="PF01636"/>
    </source>
</evidence>